<protein>
    <submittedName>
        <fullName evidence="2">Capsule assembly Wzi family protein</fullName>
    </submittedName>
</protein>
<organism evidence="2 3">
    <name type="scientific">Barnesiella viscericola</name>
    <dbReference type="NCBI Taxonomy" id="397865"/>
    <lineage>
        <taxon>Bacteria</taxon>
        <taxon>Pseudomonadati</taxon>
        <taxon>Bacteroidota</taxon>
        <taxon>Bacteroidia</taxon>
        <taxon>Bacteroidales</taxon>
        <taxon>Barnesiellaceae</taxon>
        <taxon>Barnesiella</taxon>
    </lineage>
</organism>
<evidence type="ECO:0000313" key="3">
    <source>
        <dbReference type="Proteomes" id="UP000757103"/>
    </source>
</evidence>
<dbReference type="AlphaFoldDB" id="A0A921SV71"/>
<proteinExistence type="predicted"/>
<feature type="signal peptide" evidence="1">
    <location>
        <begin position="1"/>
        <end position="26"/>
    </location>
</feature>
<reference evidence="2" key="2">
    <citation type="submission" date="2021-09" db="EMBL/GenBank/DDBJ databases">
        <authorList>
            <person name="Gilroy R."/>
        </authorList>
    </citation>
    <scope>NUCLEOTIDE SEQUENCE</scope>
    <source>
        <strain evidence="2">CHK121-7720</strain>
    </source>
</reference>
<comment type="caution">
    <text evidence="2">The sequence shown here is derived from an EMBL/GenBank/DDBJ whole genome shotgun (WGS) entry which is preliminary data.</text>
</comment>
<dbReference type="InterPro" id="IPR038636">
    <property type="entry name" value="Wzi_sf"/>
</dbReference>
<evidence type="ECO:0000256" key="1">
    <source>
        <dbReference type="SAM" id="SignalP"/>
    </source>
</evidence>
<dbReference type="Proteomes" id="UP000757103">
    <property type="component" value="Unassembled WGS sequence"/>
</dbReference>
<dbReference type="EMBL" id="DYUD01000021">
    <property type="protein sequence ID" value="HJG89094.1"/>
    <property type="molecule type" value="Genomic_DNA"/>
</dbReference>
<reference evidence="2" key="1">
    <citation type="journal article" date="2021" name="PeerJ">
        <title>Extensive microbial diversity within the chicken gut microbiome revealed by metagenomics and culture.</title>
        <authorList>
            <person name="Gilroy R."/>
            <person name="Ravi A."/>
            <person name="Getino M."/>
            <person name="Pursley I."/>
            <person name="Horton D.L."/>
            <person name="Alikhan N.F."/>
            <person name="Baker D."/>
            <person name="Gharbi K."/>
            <person name="Hall N."/>
            <person name="Watson M."/>
            <person name="Adriaenssens E.M."/>
            <person name="Foster-Nyarko E."/>
            <person name="Jarju S."/>
            <person name="Secka A."/>
            <person name="Antonio M."/>
            <person name="Oren A."/>
            <person name="Chaudhuri R.R."/>
            <person name="La Ragione R."/>
            <person name="Hildebrand F."/>
            <person name="Pallen M.J."/>
        </authorList>
    </citation>
    <scope>NUCLEOTIDE SEQUENCE</scope>
    <source>
        <strain evidence="2">CHK121-7720</strain>
    </source>
</reference>
<gene>
    <name evidence="2" type="ORF">K8U91_06450</name>
</gene>
<feature type="chain" id="PRO_5037587325" evidence="1">
    <location>
        <begin position="27"/>
        <end position="518"/>
    </location>
</feature>
<evidence type="ECO:0000313" key="2">
    <source>
        <dbReference type="EMBL" id="HJG89094.1"/>
    </source>
</evidence>
<keyword evidence="1" id="KW-0732">Signal</keyword>
<dbReference type="RefSeq" id="WP_273306148.1">
    <property type="nucleotide sequence ID" value="NZ_DYUD01000021.1"/>
</dbReference>
<name>A0A921SV71_9BACT</name>
<dbReference type="Gene3D" id="2.40.160.130">
    <property type="entry name" value="Capsule assembly protein Wzi"/>
    <property type="match status" value="1"/>
</dbReference>
<accession>A0A921SV71</accession>
<sequence length="518" mass="58201">MMHCRFKSALFTVLMLLTGGSSYSFAQYSMDYAVSMAGNVGNGTFAPYYLSANKHGLVTHSRSGYLRAALSRDLDRSKRFSYEFGVDLIGRLSSTSPVAYYTDGQMTERRPGVSAFLIQQLYAGIKYRMIFISAGSRELTDPVVNFELSSGGLIWSGNARPIPQVRAGFIDFVDIPLTKGWVQIKGDLAYGKFMDNNYLKTHYNYYNHFITTGALYHHKSISFRSNPHKPFVVTIGAELAAQFGGTKRIYQNGVLRDDLTSKSPTRFRDFLQVLVPTSGDGSTNVGDQAYYYGNHVGQWNLSAEYTFKDKSSIRGYFEWYYDDASGMGKLNGWDGLWGLEYRSGRQNWLSNVVVEYIDFTNQGGPLNWCPTDFENPILTTEATGFDNYYNNYFYNGWTHFGLSNGTAMAKSTLYNTDGYLRYKHNRMRGIHVGALGYISPEWRYKVLASYRTSWGSLELPLADTEHDLSGLLECHYTPAKLAGWTFSLSLAGDLGKLYGDQWGVAIGIKKSGILTIGK</sequence>